<dbReference type="Gene3D" id="3.40.30.10">
    <property type="entry name" value="Glutaredoxin"/>
    <property type="match status" value="1"/>
</dbReference>
<keyword evidence="3 12" id="KW-0813">Transport</keyword>
<evidence type="ECO:0000256" key="12">
    <source>
        <dbReference type="HAMAP-Rule" id="MF_01844"/>
    </source>
</evidence>
<keyword evidence="8 12" id="KW-0915">Sodium</keyword>
<dbReference type="EMBL" id="BOQP01000008">
    <property type="protein sequence ID" value="GIM71092.1"/>
    <property type="molecule type" value="Genomic_DNA"/>
</dbReference>
<evidence type="ECO:0000259" key="13">
    <source>
        <dbReference type="PROSITE" id="PS51352"/>
    </source>
</evidence>
<dbReference type="AlphaFoldDB" id="A0A919SES9"/>
<evidence type="ECO:0000313" key="14">
    <source>
        <dbReference type="EMBL" id="GIM71092.1"/>
    </source>
</evidence>
<keyword evidence="10 12" id="KW-0472">Membrane</keyword>
<dbReference type="PANTHER" id="PTHR30341:SF0">
    <property type="entry name" value="NA(+)_H(+) ANTIPORTER NHAA"/>
    <property type="match status" value="1"/>
</dbReference>
<evidence type="ECO:0000256" key="3">
    <source>
        <dbReference type="ARBA" id="ARBA00022448"/>
    </source>
</evidence>
<comment type="caution">
    <text evidence="14">The sequence shown here is derived from an EMBL/GenBank/DDBJ whole genome shotgun (WGS) entry which is preliminary data.</text>
</comment>
<dbReference type="Pfam" id="PF06965">
    <property type="entry name" value="Na_H_antiport_1"/>
    <property type="match status" value="1"/>
</dbReference>
<evidence type="ECO:0000256" key="8">
    <source>
        <dbReference type="ARBA" id="ARBA00023053"/>
    </source>
</evidence>
<keyword evidence="11 12" id="KW-0739">Sodium transport</keyword>
<keyword evidence="15" id="KW-1185">Reference proteome</keyword>
<reference evidence="14" key="1">
    <citation type="submission" date="2021-03" db="EMBL/GenBank/DDBJ databases">
        <title>Whole genome shotgun sequence of Actinoplanes consettensis NBRC 14913.</title>
        <authorList>
            <person name="Komaki H."/>
            <person name="Tamura T."/>
        </authorList>
    </citation>
    <scope>NUCLEOTIDE SEQUENCE</scope>
    <source>
        <strain evidence="14">NBRC 14913</strain>
    </source>
</reference>
<dbReference type="Gene3D" id="1.20.1530.10">
    <property type="entry name" value="Na+/H+ antiporter like domain"/>
    <property type="match status" value="1"/>
</dbReference>
<evidence type="ECO:0000256" key="2">
    <source>
        <dbReference type="ARBA" id="ARBA00007006"/>
    </source>
</evidence>
<feature type="transmembrane region" description="Helical" evidence="12">
    <location>
        <begin position="205"/>
        <end position="224"/>
    </location>
</feature>
<dbReference type="SUPFAM" id="SSF52833">
    <property type="entry name" value="Thioredoxin-like"/>
    <property type="match status" value="1"/>
</dbReference>
<dbReference type="Pfam" id="PF13462">
    <property type="entry name" value="Thioredoxin_4"/>
    <property type="match status" value="1"/>
</dbReference>
<feature type="transmembrane region" description="Helical" evidence="12">
    <location>
        <begin position="316"/>
        <end position="338"/>
    </location>
</feature>
<gene>
    <name evidence="14" type="primary">nhaA2</name>
    <name evidence="12" type="synonym">nhaA</name>
    <name evidence="14" type="ORF">Aco04nite_23740</name>
</gene>
<comment type="similarity">
    <text evidence="2">In the N-terminal section; belongs to the NhaA Na(+)/H(+) (TC 2.A.33) antiporter family.</text>
</comment>
<keyword evidence="9 12" id="KW-0406">Ion transport</keyword>
<dbReference type="InterPro" id="IPR004670">
    <property type="entry name" value="NhaA"/>
</dbReference>
<evidence type="ECO:0000256" key="10">
    <source>
        <dbReference type="ARBA" id="ARBA00023136"/>
    </source>
</evidence>
<comment type="function">
    <text evidence="12">Na(+)/H(+) antiporter that extrudes sodium in exchange for external protons.</text>
</comment>
<evidence type="ECO:0000256" key="6">
    <source>
        <dbReference type="ARBA" id="ARBA00022692"/>
    </source>
</evidence>
<dbReference type="InterPro" id="IPR036249">
    <property type="entry name" value="Thioredoxin-like_sf"/>
</dbReference>
<comment type="catalytic activity">
    <reaction evidence="12">
        <text>Na(+)(in) + 2 H(+)(out) = Na(+)(out) + 2 H(+)(in)</text>
        <dbReference type="Rhea" id="RHEA:29251"/>
        <dbReference type="ChEBI" id="CHEBI:15378"/>
        <dbReference type="ChEBI" id="CHEBI:29101"/>
    </reaction>
</comment>
<evidence type="ECO:0000256" key="7">
    <source>
        <dbReference type="ARBA" id="ARBA00022989"/>
    </source>
</evidence>
<keyword evidence="4 12" id="KW-0050">Antiport</keyword>
<keyword evidence="7 12" id="KW-1133">Transmembrane helix</keyword>
<dbReference type="NCBIfam" id="TIGR00773">
    <property type="entry name" value="NhaA"/>
    <property type="match status" value="1"/>
</dbReference>
<dbReference type="PANTHER" id="PTHR30341">
    <property type="entry name" value="SODIUM ION/PROTON ANTIPORTER NHAA-RELATED"/>
    <property type="match status" value="1"/>
</dbReference>
<dbReference type="InterPro" id="IPR023171">
    <property type="entry name" value="Na/H_antiporter_dom_sf"/>
</dbReference>
<evidence type="ECO:0000256" key="11">
    <source>
        <dbReference type="ARBA" id="ARBA00023201"/>
    </source>
</evidence>
<dbReference type="GO" id="GO:0005886">
    <property type="term" value="C:plasma membrane"/>
    <property type="evidence" value="ECO:0007669"/>
    <property type="project" value="UniProtKB-SubCell"/>
</dbReference>
<dbReference type="GO" id="GO:0015385">
    <property type="term" value="F:sodium:proton antiporter activity"/>
    <property type="evidence" value="ECO:0007669"/>
    <property type="project" value="UniProtKB-UniRule"/>
</dbReference>
<evidence type="ECO:0000256" key="1">
    <source>
        <dbReference type="ARBA" id="ARBA00004429"/>
    </source>
</evidence>
<dbReference type="GO" id="GO:0006885">
    <property type="term" value="P:regulation of pH"/>
    <property type="evidence" value="ECO:0007669"/>
    <property type="project" value="UniProtKB-UniRule"/>
</dbReference>
<accession>A0A919SES9</accession>
<feature type="domain" description="Thioredoxin" evidence="13">
    <location>
        <begin position="439"/>
        <end position="628"/>
    </location>
</feature>
<evidence type="ECO:0000256" key="4">
    <source>
        <dbReference type="ARBA" id="ARBA00022449"/>
    </source>
</evidence>
<evidence type="ECO:0000313" key="15">
    <source>
        <dbReference type="Proteomes" id="UP000680865"/>
    </source>
</evidence>
<feature type="transmembrane region" description="Helical" evidence="12">
    <location>
        <begin position="382"/>
        <end position="405"/>
    </location>
</feature>
<feature type="transmembrane region" description="Helical" evidence="12">
    <location>
        <begin position="119"/>
        <end position="140"/>
    </location>
</feature>
<keyword evidence="6 12" id="KW-0812">Transmembrane</keyword>
<comment type="similarity">
    <text evidence="12">Belongs to the NhaA Na(+)/H(+) (TC 2.A.33) antiporter family.</text>
</comment>
<organism evidence="14 15">
    <name type="scientific">Winogradskya consettensis</name>
    <dbReference type="NCBI Taxonomy" id="113560"/>
    <lineage>
        <taxon>Bacteria</taxon>
        <taxon>Bacillati</taxon>
        <taxon>Actinomycetota</taxon>
        <taxon>Actinomycetes</taxon>
        <taxon>Micromonosporales</taxon>
        <taxon>Micromonosporaceae</taxon>
        <taxon>Winogradskya</taxon>
    </lineage>
</organism>
<dbReference type="PROSITE" id="PS51352">
    <property type="entry name" value="THIOREDOXIN_2"/>
    <property type="match status" value="1"/>
</dbReference>
<protein>
    <recommendedName>
        <fullName evidence="12">Na(+)/H(+) antiporter NhaA</fullName>
    </recommendedName>
    <alternativeName>
        <fullName evidence="12">Sodium/proton antiporter NhaA</fullName>
    </alternativeName>
</protein>
<evidence type="ECO:0000256" key="9">
    <source>
        <dbReference type="ARBA" id="ARBA00023065"/>
    </source>
</evidence>
<comment type="subcellular location">
    <subcellularLocation>
        <location evidence="1">Cell inner membrane</location>
        <topology evidence="1">Multi-pass membrane protein</topology>
    </subcellularLocation>
    <subcellularLocation>
        <location evidence="12">Cell membrane</location>
        <topology evidence="12">Multi-pass membrane protein</topology>
    </subcellularLocation>
</comment>
<feature type="transmembrane region" description="Helical" evidence="12">
    <location>
        <begin position="179"/>
        <end position="199"/>
    </location>
</feature>
<feature type="transmembrane region" description="Helical" evidence="12">
    <location>
        <begin position="350"/>
        <end position="370"/>
    </location>
</feature>
<dbReference type="InterPro" id="IPR013766">
    <property type="entry name" value="Thioredoxin_domain"/>
</dbReference>
<evidence type="ECO:0000256" key="5">
    <source>
        <dbReference type="ARBA" id="ARBA00022475"/>
    </source>
</evidence>
<feature type="transmembrane region" description="Helical" evidence="12">
    <location>
        <begin position="146"/>
        <end position="167"/>
    </location>
</feature>
<feature type="transmembrane region" description="Helical" evidence="12">
    <location>
        <begin position="229"/>
        <end position="245"/>
    </location>
</feature>
<name>A0A919SES9_9ACTN</name>
<proteinExistence type="inferred from homology"/>
<dbReference type="InterPro" id="IPR012336">
    <property type="entry name" value="Thioredoxin-like_fold"/>
</dbReference>
<keyword evidence="5 12" id="KW-1003">Cell membrane</keyword>
<feature type="transmembrane region" description="Helical" evidence="12">
    <location>
        <begin position="40"/>
        <end position="58"/>
    </location>
</feature>
<dbReference type="Proteomes" id="UP000680865">
    <property type="component" value="Unassembled WGS sequence"/>
</dbReference>
<sequence>MRGAALISTLTPVSNAMQGRTPWARQLGAPLRAFLRTEAGSAGVLVTAIAVALVWANVATGSYEALWHTEFSVDLGAYGISEDLRTWVNSGLMTLFFLVVGLEARREFDLGDLRERRRFVLPALAGLVGMLIPVLIYLAVTAGGPGAHGWGVAMSTDTALALGLVALLGRGVPDQVRVFLLTVFVVDDLVALVVIALVYSEDIEFMPLAVAVVTFGVFVSLRVFRVKRSVVYALVGIVLWAAMLASGVDPVVAGLAMGLTAVAYTPARERLEEASGLFKLFREQPTPEIARSAAIGVIETLSPNDRLQRRFHPWSSYVIVPLFGLANAGITVDGGFLVRAYTSPVTWGVILGYLVGKPIAVVGVSAALTWMSRGRIRPGVGWASVLGSGTIAGIGFTVSLLIAALAFEGPELAEAKIGVLTAAAGASVLTWAVFRATRLLPKQRRARALLGDTEGIIDLIPEVDPERDHCRGPLDASVTVVEYGDFQCPYCGQAEPAARALIVDADLRYVWRHLPLTDVHPLAQLAAEAAEAAAEKGKFWEMHDLMLDHQDHLRIMDILRYADQLGLDVDRFHDELMDHTYAERVAQDVDSADLSGVSGTPTFFINGRRHYGAYDVATLKEAVKAARIRSSLSPKVP</sequence>
<feature type="transmembrane region" description="Helical" evidence="12">
    <location>
        <begin position="417"/>
        <end position="437"/>
    </location>
</feature>
<dbReference type="HAMAP" id="MF_01844">
    <property type="entry name" value="NhaA"/>
    <property type="match status" value="1"/>
</dbReference>